<evidence type="ECO:0000256" key="7">
    <source>
        <dbReference type="ARBA" id="ARBA00023242"/>
    </source>
</evidence>
<feature type="compositionally biased region" description="Low complexity" evidence="8">
    <location>
        <begin position="1066"/>
        <end position="1089"/>
    </location>
</feature>
<feature type="compositionally biased region" description="Low complexity" evidence="8">
    <location>
        <begin position="905"/>
        <end position="916"/>
    </location>
</feature>
<dbReference type="GO" id="GO:0000976">
    <property type="term" value="F:transcription cis-regulatory region binding"/>
    <property type="evidence" value="ECO:0007669"/>
    <property type="project" value="TreeGrafter"/>
</dbReference>
<dbReference type="CDD" id="cd12148">
    <property type="entry name" value="fungal_TF_MHR"/>
    <property type="match status" value="1"/>
</dbReference>
<dbReference type="AlphaFoldDB" id="A0AAE0UA86"/>
<feature type="region of interest" description="Disordered" evidence="8">
    <location>
        <begin position="1045"/>
        <end position="1123"/>
    </location>
</feature>
<feature type="compositionally biased region" description="Polar residues" evidence="8">
    <location>
        <begin position="1"/>
        <end position="11"/>
    </location>
</feature>
<keyword evidence="2" id="KW-0479">Metal-binding</keyword>
<dbReference type="EMBL" id="JAUTDP010000009">
    <property type="protein sequence ID" value="KAK3396310.1"/>
    <property type="molecule type" value="Genomic_DNA"/>
</dbReference>
<feature type="region of interest" description="Disordered" evidence="8">
    <location>
        <begin position="1"/>
        <end position="180"/>
    </location>
</feature>
<dbReference type="PANTHER" id="PTHR31845">
    <property type="entry name" value="FINGER DOMAIN PROTEIN, PUTATIVE-RELATED"/>
    <property type="match status" value="1"/>
</dbReference>
<keyword evidence="3" id="KW-0862">Zinc</keyword>
<gene>
    <name evidence="10" type="ORF">B0T20DRAFT_267907</name>
</gene>
<feature type="compositionally biased region" description="Polar residues" evidence="8">
    <location>
        <begin position="831"/>
        <end position="850"/>
    </location>
</feature>
<feature type="compositionally biased region" description="Pro residues" evidence="8">
    <location>
        <begin position="116"/>
        <end position="127"/>
    </location>
</feature>
<dbReference type="GO" id="GO:0005634">
    <property type="term" value="C:nucleus"/>
    <property type="evidence" value="ECO:0007669"/>
    <property type="project" value="UniProtKB-SubCell"/>
</dbReference>
<evidence type="ECO:0000256" key="6">
    <source>
        <dbReference type="ARBA" id="ARBA00023163"/>
    </source>
</evidence>
<organism evidence="10 11">
    <name type="scientific">Sordaria brevicollis</name>
    <dbReference type="NCBI Taxonomy" id="83679"/>
    <lineage>
        <taxon>Eukaryota</taxon>
        <taxon>Fungi</taxon>
        <taxon>Dikarya</taxon>
        <taxon>Ascomycota</taxon>
        <taxon>Pezizomycotina</taxon>
        <taxon>Sordariomycetes</taxon>
        <taxon>Sordariomycetidae</taxon>
        <taxon>Sordariales</taxon>
        <taxon>Sordariaceae</taxon>
        <taxon>Sordaria</taxon>
    </lineage>
</organism>
<accession>A0AAE0UA86</accession>
<dbReference type="Gene3D" id="4.10.240.10">
    <property type="entry name" value="Zn(2)-C6 fungal-type DNA-binding domain"/>
    <property type="match status" value="1"/>
</dbReference>
<feature type="compositionally biased region" description="Pro residues" evidence="8">
    <location>
        <begin position="943"/>
        <end position="953"/>
    </location>
</feature>
<dbReference type="InterPro" id="IPR051089">
    <property type="entry name" value="prtT"/>
</dbReference>
<dbReference type="Proteomes" id="UP001281003">
    <property type="component" value="Unassembled WGS sequence"/>
</dbReference>
<evidence type="ECO:0000256" key="8">
    <source>
        <dbReference type="SAM" id="MobiDB-lite"/>
    </source>
</evidence>
<evidence type="ECO:0000256" key="5">
    <source>
        <dbReference type="ARBA" id="ARBA00023125"/>
    </source>
</evidence>
<feature type="compositionally biased region" description="Polar residues" evidence="8">
    <location>
        <begin position="880"/>
        <end position="891"/>
    </location>
</feature>
<dbReference type="GO" id="GO:0008270">
    <property type="term" value="F:zinc ion binding"/>
    <property type="evidence" value="ECO:0007669"/>
    <property type="project" value="InterPro"/>
</dbReference>
<feature type="compositionally biased region" description="Basic and acidic residues" evidence="8">
    <location>
        <begin position="352"/>
        <end position="365"/>
    </location>
</feature>
<feature type="compositionally biased region" description="Polar residues" evidence="8">
    <location>
        <begin position="307"/>
        <end position="316"/>
    </location>
</feature>
<dbReference type="PANTHER" id="PTHR31845:SF39">
    <property type="entry name" value="TRANSCRIPTION FACTOR PBCR-RELATED"/>
    <property type="match status" value="1"/>
</dbReference>
<evidence type="ECO:0000256" key="3">
    <source>
        <dbReference type="ARBA" id="ARBA00022833"/>
    </source>
</evidence>
<dbReference type="InterPro" id="IPR036864">
    <property type="entry name" value="Zn2-C6_fun-type_DNA-bd_sf"/>
</dbReference>
<dbReference type="SUPFAM" id="SSF57701">
    <property type="entry name" value="Zn2/Cys6 DNA-binding domain"/>
    <property type="match status" value="1"/>
</dbReference>
<feature type="compositionally biased region" description="Basic and acidic residues" evidence="8">
    <location>
        <begin position="162"/>
        <end position="178"/>
    </location>
</feature>
<keyword evidence="6" id="KW-0804">Transcription</keyword>
<feature type="compositionally biased region" description="Polar residues" evidence="8">
    <location>
        <begin position="70"/>
        <end position="100"/>
    </location>
</feature>
<dbReference type="FunFam" id="4.10.240.10:FF:000003">
    <property type="entry name" value="C6 transcription factor (Leu3)"/>
    <property type="match status" value="1"/>
</dbReference>
<sequence length="1123" mass="122453">MEISGNRTANGAPTPADGGIETPTTTPSMSASTQNSASTSAQDGHGINTPSPGNQHHHKQQLHGHPPQYHPNSSSAHLSSGQQLDNAPGSQLRSATTPNRQPDPKASAPSQTTAHNPPPFPAYPPHSPASSGGYSPESSVAAGTATAHDTPADAPTPGADGEGGRDPNGEPKKPRACESCRGLKVRCEPDPANPSGDCKRCAKAKRPCIVTEPSRKRQRKADNRVAELERKIDALTATLQHVRSGANPLPMGSPSVLSATTGTGPDTQAMLGRYTAATPYDFSGGYGRGTPSLPPSASRDWSIPPTREQQAASGRQQAPLRTWQGYGEMDHDNSNLYSSSPTMALAGRKRKQPDDREPVSQDPRETSFPMPRPPTRHADIVDRKIISMEQAAKFLERYNKHMVPHLPGVVFPADMTAEKLKKTKPILFHAVMAAAAGEEPLVQKTLTNDLMKIFAEEVMVTGNKSLELVQAIQIATIWYWPPERFEELKFYQLLHIAAVMAIDLGLGRKRQPRGGLRNGMPSTIRDKIMYKPPPPDPTSIESRRAWLTCYFLATNTSMALHRPNLIRWSSFMEESVKILETSPEAAPTDKYLVHLIWTHRLAEEVGTHFFDDHNSNASITSPRTQHLLSFFEHKLDQYRKALPDDMRQPSLMLSFYVLDLYMHEIVWQNDSPDDAKGQVDGQTTWLDGNLTPAHVKALGATREAIEHIFGIFLDMEIHSIRCLPAFSFVRIAYAVVILIRIHLSVISPKTELGKVMTKEDLDVENWIEKLLAKFKATMADDKNRPAAKFYFVLGMLRQWFQAQKQPPGTWPKGSRASRAAETGPSEDGVAESSSTASLLAGNQTTRNGNAGDNKDLASGPGAARSMQAYKEQQQQRRQQPNASSDYPTTGDTPLHLLSEVATHESSTATPSSSGLPPLLPQQHTSTTSHMPSNADIILSTPISAPPPPPPPPNGTAMDWNHLQQHQPPPYMSGVSPAMSVPDLQQQPDPRWLSQAVGQEIDGFEQAMDLTFGAVPLDGFDMWGMDLDMEMGGMGGVFPDGGLGAAGLGGPGGPSGGGGGRSAYDYGQGWYGQQQQQQQQHGQHHQQNQHQHQHHHHQQQDGNQGGAGGHHRQQQQQHPNMGYY</sequence>
<feature type="domain" description="Zn(2)-C6 fungal-type" evidence="9">
    <location>
        <begin position="176"/>
        <end position="210"/>
    </location>
</feature>
<feature type="region of interest" description="Disordered" evidence="8">
    <location>
        <begin position="804"/>
        <end position="987"/>
    </location>
</feature>
<dbReference type="SMART" id="SM00066">
    <property type="entry name" value="GAL4"/>
    <property type="match status" value="1"/>
</dbReference>
<reference evidence="10" key="1">
    <citation type="journal article" date="2023" name="Mol. Phylogenet. Evol.">
        <title>Genome-scale phylogeny and comparative genomics of the fungal order Sordariales.</title>
        <authorList>
            <person name="Hensen N."/>
            <person name="Bonometti L."/>
            <person name="Westerberg I."/>
            <person name="Brannstrom I.O."/>
            <person name="Guillou S."/>
            <person name="Cros-Aarteil S."/>
            <person name="Calhoun S."/>
            <person name="Haridas S."/>
            <person name="Kuo A."/>
            <person name="Mondo S."/>
            <person name="Pangilinan J."/>
            <person name="Riley R."/>
            <person name="LaButti K."/>
            <person name="Andreopoulos B."/>
            <person name="Lipzen A."/>
            <person name="Chen C."/>
            <person name="Yan M."/>
            <person name="Daum C."/>
            <person name="Ng V."/>
            <person name="Clum A."/>
            <person name="Steindorff A."/>
            <person name="Ohm R.A."/>
            <person name="Martin F."/>
            <person name="Silar P."/>
            <person name="Natvig D.O."/>
            <person name="Lalanne C."/>
            <person name="Gautier V."/>
            <person name="Ament-Velasquez S.L."/>
            <person name="Kruys A."/>
            <person name="Hutchinson M.I."/>
            <person name="Powell A.J."/>
            <person name="Barry K."/>
            <person name="Miller A.N."/>
            <person name="Grigoriev I.V."/>
            <person name="Debuchy R."/>
            <person name="Gladieux P."/>
            <person name="Hiltunen Thoren M."/>
            <person name="Johannesson H."/>
        </authorList>
    </citation>
    <scope>NUCLEOTIDE SEQUENCE</scope>
    <source>
        <strain evidence="10">FGSC 1904</strain>
    </source>
</reference>
<evidence type="ECO:0000313" key="10">
    <source>
        <dbReference type="EMBL" id="KAK3396310.1"/>
    </source>
</evidence>
<keyword evidence="4" id="KW-0805">Transcription regulation</keyword>
<feature type="compositionally biased region" description="Polar residues" evidence="8">
    <location>
        <begin position="921"/>
        <end position="931"/>
    </location>
</feature>
<feature type="compositionally biased region" description="Low complexity" evidence="8">
    <location>
        <begin position="22"/>
        <end position="42"/>
    </location>
</feature>
<feature type="compositionally biased region" description="Polar residues" evidence="8">
    <location>
        <begin position="255"/>
        <end position="266"/>
    </location>
</feature>
<evidence type="ECO:0000256" key="4">
    <source>
        <dbReference type="ARBA" id="ARBA00023015"/>
    </source>
</evidence>
<keyword evidence="5" id="KW-0238">DNA-binding</keyword>
<proteinExistence type="predicted"/>
<keyword evidence="7" id="KW-0539">Nucleus</keyword>
<protein>
    <recommendedName>
        <fullName evidence="9">Zn(2)-C6 fungal-type domain-containing protein</fullName>
    </recommendedName>
</protein>
<feature type="compositionally biased region" description="Low complexity" evidence="8">
    <location>
        <begin position="128"/>
        <end position="159"/>
    </location>
</feature>
<dbReference type="CDD" id="cd00067">
    <property type="entry name" value="GAL4"/>
    <property type="match status" value="1"/>
</dbReference>
<dbReference type="GO" id="GO:0000981">
    <property type="term" value="F:DNA-binding transcription factor activity, RNA polymerase II-specific"/>
    <property type="evidence" value="ECO:0007669"/>
    <property type="project" value="InterPro"/>
</dbReference>
<evidence type="ECO:0000256" key="1">
    <source>
        <dbReference type="ARBA" id="ARBA00004123"/>
    </source>
</evidence>
<reference evidence="10" key="2">
    <citation type="submission" date="2023-07" db="EMBL/GenBank/DDBJ databases">
        <authorList>
            <consortium name="Lawrence Berkeley National Laboratory"/>
            <person name="Haridas S."/>
            <person name="Hensen N."/>
            <person name="Bonometti L."/>
            <person name="Westerberg I."/>
            <person name="Brannstrom I.O."/>
            <person name="Guillou S."/>
            <person name="Cros-Aarteil S."/>
            <person name="Calhoun S."/>
            <person name="Kuo A."/>
            <person name="Mondo S."/>
            <person name="Pangilinan J."/>
            <person name="Riley R."/>
            <person name="LaButti K."/>
            <person name="Andreopoulos B."/>
            <person name="Lipzen A."/>
            <person name="Chen C."/>
            <person name="Yanf M."/>
            <person name="Daum C."/>
            <person name="Ng V."/>
            <person name="Clum A."/>
            <person name="Steindorff A."/>
            <person name="Ohm R."/>
            <person name="Martin F."/>
            <person name="Silar P."/>
            <person name="Natvig D."/>
            <person name="Lalanne C."/>
            <person name="Gautier V."/>
            <person name="Ament-velasquez S.L."/>
            <person name="Kruys A."/>
            <person name="Hutchinson M.I."/>
            <person name="Powell A.J."/>
            <person name="Barry K."/>
            <person name="Miller A.N."/>
            <person name="Grigoriev I.V."/>
            <person name="Debuchy R."/>
            <person name="Gladieux P."/>
            <person name="Thoren M.H."/>
            <person name="Johannesson H."/>
        </authorList>
    </citation>
    <scope>NUCLEOTIDE SEQUENCE</scope>
    <source>
        <strain evidence="10">FGSC 1904</strain>
    </source>
</reference>
<comment type="subcellular location">
    <subcellularLocation>
        <location evidence="1">Nucleus</location>
    </subcellularLocation>
</comment>
<evidence type="ECO:0000259" key="9">
    <source>
        <dbReference type="PROSITE" id="PS50048"/>
    </source>
</evidence>
<name>A0AAE0UA86_SORBR</name>
<dbReference type="InterPro" id="IPR001138">
    <property type="entry name" value="Zn2Cys6_DnaBD"/>
</dbReference>
<dbReference type="GO" id="GO:0001216">
    <property type="term" value="F:DNA-binding transcription activator activity"/>
    <property type="evidence" value="ECO:0007669"/>
    <property type="project" value="UniProtKB-ARBA"/>
</dbReference>
<comment type="caution">
    <text evidence="10">The sequence shown here is derived from an EMBL/GenBank/DDBJ whole genome shotgun (WGS) entry which is preliminary data.</text>
</comment>
<evidence type="ECO:0000313" key="11">
    <source>
        <dbReference type="Proteomes" id="UP001281003"/>
    </source>
</evidence>
<feature type="region of interest" description="Disordered" evidence="8">
    <location>
        <begin position="243"/>
        <end position="269"/>
    </location>
</feature>
<keyword evidence="11" id="KW-1185">Reference proteome</keyword>
<feature type="compositionally biased region" description="Gly residues" evidence="8">
    <location>
        <begin position="1045"/>
        <end position="1060"/>
    </location>
</feature>
<dbReference type="PROSITE" id="PS00463">
    <property type="entry name" value="ZN2_CY6_FUNGAL_1"/>
    <property type="match status" value="1"/>
</dbReference>
<feature type="region of interest" description="Disordered" evidence="8">
    <location>
        <begin position="282"/>
        <end position="376"/>
    </location>
</feature>
<dbReference type="PROSITE" id="PS50048">
    <property type="entry name" value="ZN2_CY6_FUNGAL_2"/>
    <property type="match status" value="1"/>
</dbReference>
<evidence type="ECO:0000256" key="2">
    <source>
        <dbReference type="ARBA" id="ARBA00022723"/>
    </source>
</evidence>